<sequence length="438" mass="49782">MNVIDRRLNPKGKSLANRQRFLRRARAQIVKAVRDASGSRSIQDIANGEKISIPMDGLREPSFHRAAKGGIRDYVVPGNKDFVVGDRIKKPDEDGGEGGGSEGSPDGEGQDDFAFVLSRDEFLDIFLDDLELPDLVKKKMKQTESTTPMRAGYSVTGSPANLNIVRTMRNSLSRRIALKRPKPEELAALEAEIKRLEETGEDPERLSLLRVEFDHLASKIRRVPYIDPLDVRYSRFEHVPKPVTQAVMFCLMDVSGSMTEHMKDLSKRFFMLLYLFLSRRYRHVDVVFIRHTHEAEEVDEETFFYSTESGGTVVSTALVEMRKVIDERYPPADWNIYCAQASDGDNTSADNAKTASLLETSILPLCQYFAYVEVGAEYKDWLGRDSDLWRTYKEFARAGGNFAMRRVRVRSQIFPVFRDLFSKERKDNAAWEAGGEAP</sequence>
<dbReference type="PANTHER" id="PTHR30510">
    <property type="entry name" value="UPF0229 PROTEIN YEAH"/>
    <property type="match status" value="1"/>
</dbReference>
<dbReference type="HAMAP" id="MF_01232">
    <property type="entry name" value="UPF0229"/>
    <property type="match status" value="1"/>
</dbReference>
<accession>A0A178MA67</accession>
<protein>
    <recommendedName>
        <fullName evidence="1">UPF0229 protein A6A04_07215</fullName>
    </recommendedName>
</protein>
<feature type="region of interest" description="Disordered" evidence="2">
    <location>
        <begin position="85"/>
        <end position="111"/>
    </location>
</feature>
<name>A0A178MA67_9PROT</name>
<dbReference type="OrthoDB" id="9788289at2"/>
<dbReference type="EMBL" id="LWQT01000098">
    <property type="protein sequence ID" value="OAN45670.1"/>
    <property type="molecule type" value="Genomic_DNA"/>
</dbReference>
<proteinExistence type="inferred from homology"/>
<dbReference type="NCBIfam" id="NF003707">
    <property type="entry name" value="PRK05325.1-2"/>
    <property type="match status" value="1"/>
</dbReference>
<keyword evidence="4" id="KW-1185">Reference proteome</keyword>
<comment type="caution">
    <text evidence="3">The sequence shown here is derived from an EMBL/GenBank/DDBJ whole genome shotgun (WGS) entry which is preliminary data.</text>
</comment>
<dbReference type="RefSeq" id="WP_068495418.1">
    <property type="nucleotide sequence ID" value="NZ_LWQT01000098.1"/>
</dbReference>
<dbReference type="InterPro" id="IPR006698">
    <property type="entry name" value="UPF0229"/>
</dbReference>
<evidence type="ECO:0000256" key="1">
    <source>
        <dbReference type="HAMAP-Rule" id="MF_01232"/>
    </source>
</evidence>
<dbReference type="STRING" id="1285242.A6A04_07215"/>
<evidence type="ECO:0000313" key="4">
    <source>
        <dbReference type="Proteomes" id="UP000078428"/>
    </source>
</evidence>
<dbReference type="NCBIfam" id="NF003708">
    <property type="entry name" value="PRK05325.1-3"/>
    <property type="match status" value="1"/>
</dbReference>
<gene>
    <name evidence="3" type="ORF">A6A04_07215</name>
</gene>
<organism evidence="3 4">
    <name type="scientific">Paramagnetospirillum marisnigri</name>
    <dbReference type="NCBI Taxonomy" id="1285242"/>
    <lineage>
        <taxon>Bacteria</taxon>
        <taxon>Pseudomonadati</taxon>
        <taxon>Pseudomonadota</taxon>
        <taxon>Alphaproteobacteria</taxon>
        <taxon>Rhodospirillales</taxon>
        <taxon>Magnetospirillaceae</taxon>
        <taxon>Paramagnetospirillum</taxon>
    </lineage>
</organism>
<dbReference type="PANTHER" id="PTHR30510:SF2">
    <property type="entry name" value="UPF0229 PROTEIN YEAH"/>
    <property type="match status" value="1"/>
</dbReference>
<dbReference type="AlphaFoldDB" id="A0A178MA67"/>
<reference evidence="3 4" key="1">
    <citation type="submission" date="2016-04" db="EMBL/GenBank/DDBJ databases">
        <title>Draft genome sequence of freshwater magnetotactic bacteria Magnetospirillum marisnigri SP-1 and Magnetospirillum moscoviense BB-1.</title>
        <authorList>
            <person name="Koziaeva V."/>
            <person name="Dziuba M.V."/>
            <person name="Ivanov T.M."/>
            <person name="Kuznetsov B."/>
            <person name="Grouzdev D.S."/>
        </authorList>
    </citation>
    <scope>NUCLEOTIDE SEQUENCE [LARGE SCALE GENOMIC DNA]</scope>
    <source>
        <strain evidence="3 4">SP-1</strain>
    </source>
</reference>
<comment type="similarity">
    <text evidence="1">Belongs to the UPF0229 family.</text>
</comment>
<dbReference type="Pfam" id="PF04285">
    <property type="entry name" value="DUF444"/>
    <property type="match status" value="1"/>
</dbReference>
<evidence type="ECO:0000256" key="2">
    <source>
        <dbReference type="SAM" id="MobiDB-lite"/>
    </source>
</evidence>
<dbReference type="Proteomes" id="UP000078428">
    <property type="component" value="Unassembled WGS sequence"/>
</dbReference>
<evidence type="ECO:0000313" key="3">
    <source>
        <dbReference type="EMBL" id="OAN45670.1"/>
    </source>
</evidence>